<keyword evidence="3" id="KW-0418">Kinase</keyword>
<dbReference type="FunFam" id="3.30.200.20:FF:001382">
    <property type="entry name" value="Uncharacterized protein"/>
    <property type="match status" value="1"/>
</dbReference>
<evidence type="ECO:0000313" key="11">
    <source>
        <dbReference type="Proteomes" id="UP000688137"/>
    </source>
</evidence>
<dbReference type="GO" id="GO:0005776">
    <property type="term" value="C:autophagosome"/>
    <property type="evidence" value="ECO:0007669"/>
    <property type="project" value="TreeGrafter"/>
</dbReference>
<dbReference type="PANTHER" id="PTHR24348">
    <property type="entry name" value="SERINE/THREONINE-PROTEIN KINASE UNC-51-RELATED"/>
    <property type="match status" value="1"/>
</dbReference>
<dbReference type="FunFam" id="1.10.510.10:FF:000737">
    <property type="entry name" value="Protein kinase, putative"/>
    <property type="match status" value="1"/>
</dbReference>
<dbReference type="PROSITE" id="PS50011">
    <property type="entry name" value="PROTEIN_KINASE_DOM"/>
    <property type="match status" value="1"/>
</dbReference>
<dbReference type="GO" id="GO:0005524">
    <property type="term" value="F:ATP binding"/>
    <property type="evidence" value="ECO:0007669"/>
    <property type="project" value="UniProtKB-UniRule"/>
</dbReference>
<feature type="domain" description="Protein kinase" evidence="8">
    <location>
        <begin position="10"/>
        <end position="267"/>
    </location>
</feature>
<evidence type="ECO:0000256" key="2">
    <source>
        <dbReference type="ARBA" id="ARBA00022741"/>
    </source>
</evidence>
<dbReference type="GO" id="GO:0010506">
    <property type="term" value="P:regulation of autophagy"/>
    <property type="evidence" value="ECO:0007669"/>
    <property type="project" value="InterPro"/>
</dbReference>
<evidence type="ECO:0000256" key="4">
    <source>
        <dbReference type="ARBA" id="ARBA00022840"/>
    </source>
</evidence>
<sequence>MIKIQNKYSYSEEDLIGEGAYSKVYKGLFDKTNEFVAVKVIDWSKVKDKYYISGFQREVRILRDLDHENIVKIIDMIHDPCLNREYLIMEYCDSQNLTNFINQSGGLLNENVSKIVLQQLLTALNELIKKEYLHRDIKPENILIHKRTLKLADFGFSVKADYSGNQLFRENVGTPLYMAPQILENKHYSVKSDIWSIGVMTYQMIFGEYPWVADDPAQLLKSIKSQKLYFPSHISISDDFKEFIKKCLQYEEKDRYNWDDLIEHKIFKNKYVIQKNYTKIEHLQESINQIRQLQKKRGTPLEQLFTNLDMDGDKKLTFEEFQVLLLYVDNRMEINIQKGIFYRYNVSKNNLLNFNEFSRIFC</sequence>
<feature type="binding site" evidence="6">
    <location>
        <position position="39"/>
    </location>
    <ligand>
        <name>ATP</name>
        <dbReference type="ChEBI" id="CHEBI:30616"/>
    </ligand>
</feature>
<organism evidence="10 11">
    <name type="scientific">Paramecium primaurelia</name>
    <dbReference type="NCBI Taxonomy" id="5886"/>
    <lineage>
        <taxon>Eukaryota</taxon>
        <taxon>Sar</taxon>
        <taxon>Alveolata</taxon>
        <taxon>Ciliophora</taxon>
        <taxon>Intramacronucleata</taxon>
        <taxon>Oligohymenophorea</taxon>
        <taxon>Peniculida</taxon>
        <taxon>Parameciidae</taxon>
        <taxon>Paramecium</taxon>
    </lineage>
</organism>
<dbReference type="GO" id="GO:0004674">
    <property type="term" value="F:protein serine/threonine kinase activity"/>
    <property type="evidence" value="ECO:0007669"/>
    <property type="project" value="UniProtKB-KW"/>
</dbReference>
<dbReference type="Proteomes" id="UP000688137">
    <property type="component" value="Unassembled WGS sequence"/>
</dbReference>
<dbReference type="PROSITE" id="PS00107">
    <property type="entry name" value="PROTEIN_KINASE_ATP"/>
    <property type="match status" value="1"/>
</dbReference>
<evidence type="ECO:0000256" key="7">
    <source>
        <dbReference type="RuleBase" id="RU000304"/>
    </source>
</evidence>
<dbReference type="PANTHER" id="PTHR24348:SF22">
    <property type="entry name" value="NON-SPECIFIC SERINE_THREONINE PROTEIN KINASE"/>
    <property type="match status" value="1"/>
</dbReference>
<dbReference type="GO" id="GO:0005829">
    <property type="term" value="C:cytosol"/>
    <property type="evidence" value="ECO:0007669"/>
    <property type="project" value="TreeGrafter"/>
</dbReference>
<evidence type="ECO:0000256" key="5">
    <source>
        <dbReference type="ARBA" id="ARBA00024334"/>
    </source>
</evidence>
<evidence type="ECO:0000256" key="1">
    <source>
        <dbReference type="ARBA" id="ARBA00022679"/>
    </source>
</evidence>
<dbReference type="EMBL" id="CAJJDM010000080">
    <property type="protein sequence ID" value="CAD8086902.1"/>
    <property type="molecule type" value="Genomic_DNA"/>
</dbReference>
<dbReference type="PROSITE" id="PS50222">
    <property type="entry name" value="EF_HAND_2"/>
    <property type="match status" value="1"/>
</dbReference>
<gene>
    <name evidence="10" type="ORF">PPRIM_AZ9-3.1.T0770153</name>
</gene>
<evidence type="ECO:0000256" key="6">
    <source>
        <dbReference type="PROSITE-ProRule" id="PRU10141"/>
    </source>
</evidence>
<comment type="similarity">
    <text evidence="5">Belongs to the protein kinase superfamily. Ser/Thr protein kinase family. CDPK subfamily.</text>
</comment>
<evidence type="ECO:0000256" key="3">
    <source>
        <dbReference type="ARBA" id="ARBA00022777"/>
    </source>
</evidence>
<dbReference type="InterPro" id="IPR002048">
    <property type="entry name" value="EF_hand_dom"/>
</dbReference>
<dbReference type="SMART" id="SM00220">
    <property type="entry name" value="S_TKc"/>
    <property type="match status" value="1"/>
</dbReference>
<dbReference type="InterPro" id="IPR045269">
    <property type="entry name" value="Atg1-like"/>
</dbReference>
<dbReference type="GO" id="GO:0005509">
    <property type="term" value="F:calcium ion binding"/>
    <property type="evidence" value="ECO:0007669"/>
    <property type="project" value="InterPro"/>
</dbReference>
<evidence type="ECO:0008006" key="12">
    <source>
        <dbReference type="Google" id="ProtNLM"/>
    </source>
</evidence>
<keyword evidence="11" id="KW-1185">Reference proteome</keyword>
<reference evidence="10" key="1">
    <citation type="submission" date="2021-01" db="EMBL/GenBank/DDBJ databases">
        <authorList>
            <consortium name="Genoscope - CEA"/>
            <person name="William W."/>
        </authorList>
    </citation>
    <scope>NUCLEOTIDE SEQUENCE</scope>
</reference>
<dbReference type="PROSITE" id="PS00108">
    <property type="entry name" value="PROTEIN_KINASE_ST"/>
    <property type="match status" value="1"/>
</dbReference>
<dbReference type="GO" id="GO:0000045">
    <property type="term" value="P:autophagosome assembly"/>
    <property type="evidence" value="ECO:0007669"/>
    <property type="project" value="TreeGrafter"/>
</dbReference>
<evidence type="ECO:0000313" key="10">
    <source>
        <dbReference type="EMBL" id="CAD8086902.1"/>
    </source>
</evidence>
<keyword evidence="2 6" id="KW-0547">Nucleotide-binding</keyword>
<protein>
    <recommendedName>
        <fullName evidence="12">Calcium-dependent protein kinase</fullName>
    </recommendedName>
</protein>
<keyword evidence="1" id="KW-0808">Transferase</keyword>
<accession>A0A8S1N4F0</accession>
<dbReference type="AlphaFoldDB" id="A0A8S1N4F0"/>
<keyword evidence="7" id="KW-0723">Serine/threonine-protein kinase</keyword>
<dbReference type="GO" id="GO:0016020">
    <property type="term" value="C:membrane"/>
    <property type="evidence" value="ECO:0007669"/>
    <property type="project" value="TreeGrafter"/>
</dbReference>
<dbReference type="PROSITE" id="PS00018">
    <property type="entry name" value="EF_HAND_1"/>
    <property type="match status" value="1"/>
</dbReference>
<keyword evidence="4 6" id="KW-0067">ATP-binding</keyword>
<dbReference type="InterPro" id="IPR000719">
    <property type="entry name" value="Prot_kinase_dom"/>
</dbReference>
<dbReference type="InterPro" id="IPR017441">
    <property type="entry name" value="Protein_kinase_ATP_BS"/>
</dbReference>
<evidence type="ECO:0000259" key="9">
    <source>
        <dbReference type="PROSITE" id="PS50222"/>
    </source>
</evidence>
<evidence type="ECO:0000259" key="8">
    <source>
        <dbReference type="PROSITE" id="PS50011"/>
    </source>
</evidence>
<proteinExistence type="inferred from homology"/>
<name>A0A8S1N4F0_PARPR</name>
<feature type="domain" description="EF-hand" evidence="9">
    <location>
        <begin position="296"/>
        <end position="331"/>
    </location>
</feature>
<dbReference type="Pfam" id="PF00069">
    <property type="entry name" value="Pkinase"/>
    <property type="match status" value="1"/>
</dbReference>
<dbReference type="InterPro" id="IPR008271">
    <property type="entry name" value="Ser/Thr_kinase_AS"/>
</dbReference>
<dbReference type="GO" id="GO:0000407">
    <property type="term" value="C:phagophore assembly site"/>
    <property type="evidence" value="ECO:0007669"/>
    <property type="project" value="TreeGrafter"/>
</dbReference>
<dbReference type="InterPro" id="IPR018247">
    <property type="entry name" value="EF_Hand_1_Ca_BS"/>
</dbReference>
<comment type="caution">
    <text evidence="10">The sequence shown here is derived from an EMBL/GenBank/DDBJ whole genome shotgun (WGS) entry which is preliminary data.</text>
</comment>